<dbReference type="GO" id="GO:0097367">
    <property type="term" value="F:carbohydrate derivative binding"/>
    <property type="evidence" value="ECO:0007669"/>
    <property type="project" value="InterPro"/>
</dbReference>
<keyword evidence="1" id="KW-0805">Transcription regulation</keyword>
<sequence length="231" mass="25805">MEIQTRYDGLSKRLKQVAQYILDNSDSVVFDTVATIAEKANVPPSTLIRFAAEFGFSGFNEMKQIFRENLMEKTTNYTERLQLSHKINQVEGSESPENILAIFAHANSQSLQQLANSTENEQIYAAVKILKEANNIFIVGLKRSFSVACYLNYALHHLDCRSFLINGLGGMFDEQLNQVKAGDVVVSISFSPYANETLNITQTTAKKGIKQIAITDSQISPLLVLVMFLLL</sequence>
<evidence type="ECO:0000256" key="2">
    <source>
        <dbReference type="ARBA" id="ARBA00023125"/>
    </source>
</evidence>
<evidence type="ECO:0000313" key="7">
    <source>
        <dbReference type="Proteomes" id="UP000278733"/>
    </source>
</evidence>
<keyword evidence="3" id="KW-0804">Transcription</keyword>
<dbReference type="AlphaFoldDB" id="A0A448MTA7"/>
<evidence type="ECO:0000256" key="3">
    <source>
        <dbReference type="ARBA" id="ARBA00023163"/>
    </source>
</evidence>
<evidence type="ECO:0000313" key="6">
    <source>
        <dbReference type="EMBL" id="VEH68339.1"/>
    </source>
</evidence>
<gene>
    <name evidence="6" type="ORF">NCTC8284_03572</name>
</gene>
<dbReference type="STRING" id="758.GCA_000730685_02197"/>
<dbReference type="SUPFAM" id="SSF46689">
    <property type="entry name" value="Homeodomain-like"/>
    <property type="match status" value="1"/>
</dbReference>
<accession>A0A448MTA7</accession>
<dbReference type="CDD" id="cd05013">
    <property type="entry name" value="SIS_RpiR"/>
    <property type="match status" value="1"/>
</dbReference>
<evidence type="ECO:0000259" key="4">
    <source>
        <dbReference type="PROSITE" id="PS51071"/>
    </source>
</evidence>
<dbReference type="PROSITE" id="PS51464">
    <property type="entry name" value="SIS"/>
    <property type="match status" value="1"/>
</dbReference>
<feature type="domain" description="HTH rpiR-type" evidence="4">
    <location>
        <begin position="1"/>
        <end position="73"/>
    </location>
</feature>
<dbReference type="InterPro" id="IPR009057">
    <property type="entry name" value="Homeodomain-like_sf"/>
</dbReference>
<dbReference type="GO" id="GO:1901135">
    <property type="term" value="P:carbohydrate derivative metabolic process"/>
    <property type="evidence" value="ECO:0007669"/>
    <property type="project" value="InterPro"/>
</dbReference>
<dbReference type="GO" id="GO:0003677">
    <property type="term" value="F:DNA binding"/>
    <property type="evidence" value="ECO:0007669"/>
    <property type="project" value="UniProtKB-KW"/>
</dbReference>
<dbReference type="Pfam" id="PF01418">
    <property type="entry name" value="HTH_6"/>
    <property type="match status" value="1"/>
</dbReference>
<organism evidence="6 7">
    <name type="scientific">Rodentibacter pneumotropicus</name>
    <dbReference type="NCBI Taxonomy" id="758"/>
    <lineage>
        <taxon>Bacteria</taxon>
        <taxon>Pseudomonadati</taxon>
        <taxon>Pseudomonadota</taxon>
        <taxon>Gammaproteobacteria</taxon>
        <taxon>Pasteurellales</taxon>
        <taxon>Pasteurellaceae</taxon>
        <taxon>Rodentibacter</taxon>
    </lineage>
</organism>
<dbReference type="InterPro" id="IPR036388">
    <property type="entry name" value="WH-like_DNA-bd_sf"/>
</dbReference>
<dbReference type="InterPro" id="IPR047640">
    <property type="entry name" value="RpiR-like"/>
</dbReference>
<proteinExistence type="predicted"/>
<name>A0A448MTA7_9PAST</name>
<dbReference type="Proteomes" id="UP000278733">
    <property type="component" value="Chromosome"/>
</dbReference>
<keyword evidence="2" id="KW-0238">DNA-binding</keyword>
<protein>
    <submittedName>
        <fullName evidence="6">Putative HTH-type transcriptional regulator</fullName>
    </submittedName>
</protein>
<dbReference type="KEGG" id="rpne:NCTC8284_03572"/>
<dbReference type="InterPro" id="IPR000281">
    <property type="entry name" value="HTH_RpiR"/>
</dbReference>
<evidence type="ECO:0000256" key="1">
    <source>
        <dbReference type="ARBA" id="ARBA00023015"/>
    </source>
</evidence>
<dbReference type="PROSITE" id="PS51071">
    <property type="entry name" value="HTH_RPIR"/>
    <property type="match status" value="1"/>
</dbReference>
<dbReference type="Gene3D" id="1.10.10.10">
    <property type="entry name" value="Winged helix-like DNA-binding domain superfamily/Winged helix DNA-binding domain"/>
    <property type="match status" value="1"/>
</dbReference>
<dbReference type="Pfam" id="PF01380">
    <property type="entry name" value="SIS"/>
    <property type="match status" value="1"/>
</dbReference>
<dbReference type="PANTHER" id="PTHR30514">
    <property type="entry name" value="GLUCOKINASE"/>
    <property type="match status" value="1"/>
</dbReference>
<evidence type="ECO:0000259" key="5">
    <source>
        <dbReference type="PROSITE" id="PS51464"/>
    </source>
</evidence>
<dbReference type="InterPro" id="IPR035472">
    <property type="entry name" value="RpiR-like_SIS"/>
</dbReference>
<reference evidence="6 7" key="1">
    <citation type="submission" date="2018-12" db="EMBL/GenBank/DDBJ databases">
        <authorList>
            <consortium name="Pathogen Informatics"/>
        </authorList>
    </citation>
    <scope>NUCLEOTIDE SEQUENCE [LARGE SCALE GENOMIC DNA]</scope>
    <source>
        <strain evidence="6 7">NCTC8284</strain>
    </source>
</reference>
<dbReference type="GO" id="GO:0003700">
    <property type="term" value="F:DNA-binding transcription factor activity"/>
    <property type="evidence" value="ECO:0007669"/>
    <property type="project" value="InterPro"/>
</dbReference>
<dbReference type="PANTHER" id="PTHR30514:SF20">
    <property type="entry name" value="TRANSCRIPTIONAL REGULATOR"/>
    <property type="match status" value="1"/>
</dbReference>
<dbReference type="InterPro" id="IPR001347">
    <property type="entry name" value="SIS_dom"/>
</dbReference>
<dbReference type="Gene3D" id="3.40.50.10490">
    <property type="entry name" value="Glucose-6-phosphate isomerase like protein, domain 1"/>
    <property type="match status" value="1"/>
</dbReference>
<dbReference type="EMBL" id="LR134405">
    <property type="protein sequence ID" value="VEH68339.1"/>
    <property type="molecule type" value="Genomic_DNA"/>
</dbReference>
<dbReference type="InterPro" id="IPR046348">
    <property type="entry name" value="SIS_dom_sf"/>
</dbReference>
<feature type="domain" description="SIS" evidence="5">
    <location>
        <begin position="126"/>
        <end position="231"/>
    </location>
</feature>
<dbReference type="SUPFAM" id="SSF53697">
    <property type="entry name" value="SIS domain"/>
    <property type="match status" value="1"/>
</dbReference>